<proteinExistence type="predicted"/>
<evidence type="ECO:0000313" key="1">
    <source>
        <dbReference type="EMBL" id="MED6170007.1"/>
    </source>
</evidence>
<dbReference type="Proteomes" id="UP001341840">
    <property type="component" value="Unassembled WGS sequence"/>
</dbReference>
<gene>
    <name evidence="1" type="ORF">PIB30_026463</name>
</gene>
<keyword evidence="2" id="KW-1185">Reference proteome</keyword>
<name>A0ABU6VAM7_9FABA</name>
<evidence type="ECO:0000313" key="2">
    <source>
        <dbReference type="Proteomes" id="UP001341840"/>
    </source>
</evidence>
<accession>A0ABU6VAM7</accession>
<dbReference type="EMBL" id="JASCZI010151134">
    <property type="protein sequence ID" value="MED6170007.1"/>
    <property type="molecule type" value="Genomic_DNA"/>
</dbReference>
<sequence length="159" mass="17420">MEFYTELAVSCFGTKTIDTRVLTWTQLCQAIQSKSLFSQNAAVWRRFLCNCVLWINTLSSMFATGVSSSSSSKSSLFSGFAKPFAQTPTTIEASSAAASTTLSSTAGLSFGTSLGSPMQLFINSFFRFYSFHHTGFESTYTFFPSEFLWVAQPGTVEST</sequence>
<protein>
    <submittedName>
        <fullName evidence="1">Uncharacterized protein</fullName>
    </submittedName>
</protein>
<reference evidence="1 2" key="1">
    <citation type="journal article" date="2023" name="Plants (Basel)">
        <title>Bridging the Gap: Combining Genomics and Transcriptomics Approaches to Understand Stylosanthes scabra, an Orphan Legume from the Brazilian Caatinga.</title>
        <authorList>
            <person name="Ferreira-Neto J.R.C."/>
            <person name="da Silva M.D."/>
            <person name="Binneck E."/>
            <person name="de Melo N.F."/>
            <person name="da Silva R.H."/>
            <person name="de Melo A.L.T.M."/>
            <person name="Pandolfi V."/>
            <person name="Bustamante F.O."/>
            <person name="Brasileiro-Vidal A.C."/>
            <person name="Benko-Iseppon A.M."/>
        </authorList>
    </citation>
    <scope>NUCLEOTIDE SEQUENCE [LARGE SCALE GENOMIC DNA]</scope>
    <source>
        <tissue evidence="1">Leaves</tissue>
    </source>
</reference>
<comment type="caution">
    <text evidence="1">The sequence shown here is derived from an EMBL/GenBank/DDBJ whole genome shotgun (WGS) entry which is preliminary data.</text>
</comment>
<organism evidence="1 2">
    <name type="scientific">Stylosanthes scabra</name>
    <dbReference type="NCBI Taxonomy" id="79078"/>
    <lineage>
        <taxon>Eukaryota</taxon>
        <taxon>Viridiplantae</taxon>
        <taxon>Streptophyta</taxon>
        <taxon>Embryophyta</taxon>
        <taxon>Tracheophyta</taxon>
        <taxon>Spermatophyta</taxon>
        <taxon>Magnoliopsida</taxon>
        <taxon>eudicotyledons</taxon>
        <taxon>Gunneridae</taxon>
        <taxon>Pentapetalae</taxon>
        <taxon>rosids</taxon>
        <taxon>fabids</taxon>
        <taxon>Fabales</taxon>
        <taxon>Fabaceae</taxon>
        <taxon>Papilionoideae</taxon>
        <taxon>50 kb inversion clade</taxon>
        <taxon>dalbergioids sensu lato</taxon>
        <taxon>Dalbergieae</taxon>
        <taxon>Pterocarpus clade</taxon>
        <taxon>Stylosanthes</taxon>
    </lineage>
</organism>